<keyword evidence="2" id="KW-0472">Membrane</keyword>
<sequence>MSGDSASPPRLIVTHGRPAGGAFDIPDGYCEIGKLPSSRVRLDEDGVSRRHASLTRAGNRIVVDDLGSTNGTYVNGRRLHSALTLHDGDRLRIGVVELRVSWPQGPRRTASYGFHDVHGPVNAGSGQQYVAGRDQFLAGRDSYGDDRRVFVNSHYDETDEIFQGRGFGRFLAILGYLIAITGFVLFGYVIVSLMVHGPDLGPEDNPFADKKLFGAPVLAVGFGAFLFGAALGAIGTGMSRAARKRAEEIEYLNRIRRPRQP</sequence>
<proteinExistence type="predicted"/>
<dbReference type="PANTHER" id="PTHR23308">
    <property type="entry name" value="NUCLEAR INHIBITOR OF PROTEIN PHOSPHATASE-1"/>
    <property type="match status" value="1"/>
</dbReference>
<keyword evidence="1" id="KW-0597">Phosphoprotein</keyword>
<dbReference type="InterPro" id="IPR000253">
    <property type="entry name" value="FHA_dom"/>
</dbReference>
<accession>A0A917L5U1</accession>
<reference evidence="4" key="1">
    <citation type="journal article" date="2014" name="Int. J. Syst. Evol. Microbiol.">
        <title>Complete genome sequence of Corynebacterium casei LMG S-19264T (=DSM 44701T), isolated from a smear-ripened cheese.</title>
        <authorList>
            <consortium name="US DOE Joint Genome Institute (JGI-PGF)"/>
            <person name="Walter F."/>
            <person name="Albersmeier A."/>
            <person name="Kalinowski J."/>
            <person name="Ruckert C."/>
        </authorList>
    </citation>
    <scope>NUCLEOTIDE SEQUENCE</scope>
    <source>
        <strain evidence="4">JCM 3086</strain>
    </source>
</reference>
<dbReference type="PROSITE" id="PS50006">
    <property type="entry name" value="FHA_DOMAIN"/>
    <property type="match status" value="1"/>
</dbReference>
<dbReference type="SMART" id="SM00240">
    <property type="entry name" value="FHA"/>
    <property type="match status" value="1"/>
</dbReference>
<dbReference type="Pfam" id="PF00498">
    <property type="entry name" value="FHA"/>
    <property type="match status" value="1"/>
</dbReference>
<organism evidence="4 5">
    <name type="scientific">Streptomyces brasiliensis</name>
    <dbReference type="NCBI Taxonomy" id="1954"/>
    <lineage>
        <taxon>Bacteria</taxon>
        <taxon>Bacillati</taxon>
        <taxon>Actinomycetota</taxon>
        <taxon>Actinomycetes</taxon>
        <taxon>Kitasatosporales</taxon>
        <taxon>Streptomycetaceae</taxon>
        <taxon>Streptomyces</taxon>
    </lineage>
</organism>
<evidence type="ECO:0000259" key="3">
    <source>
        <dbReference type="PROSITE" id="PS50006"/>
    </source>
</evidence>
<gene>
    <name evidence="4" type="ORF">GCM10010121_061350</name>
</gene>
<evidence type="ECO:0000256" key="1">
    <source>
        <dbReference type="ARBA" id="ARBA00022553"/>
    </source>
</evidence>
<dbReference type="RefSeq" id="WP_189314525.1">
    <property type="nucleotide sequence ID" value="NZ_BMQA01000026.1"/>
</dbReference>
<reference evidence="4" key="2">
    <citation type="submission" date="2020-09" db="EMBL/GenBank/DDBJ databases">
        <authorList>
            <person name="Sun Q."/>
            <person name="Ohkuma M."/>
        </authorList>
    </citation>
    <scope>NUCLEOTIDE SEQUENCE</scope>
    <source>
        <strain evidence="4">JCM 3086</strain>
    </source>
</reference>
<protein>
    <recommendedName>
        <fullName evidence="3">FHA domain-containing protein</fullName>
    </recommendedName>
</protein>
<dbReference type="InterPro" id="IPR050923">
    <property type="entry name" value="Cell_Proc_Reg/RNA_Proc"/>
</dbReference>
<name>A0A917L5U1_9ACTN</name>
<dbReference type="Proteomes" id="UP000657574">
    <property type="component" value="Unassembled WGS sequence"/>
</dbReference>
<dbReference type="EMBL" id="BMQA01000026">
    <property type="protein sequence ID" value="GGJ42005.1"/>
    <property type="molecule type" value="Genomic_DNA"/>
</dbReference>
<feature type="domain" description="FHA" evidence="3">
    <location>
        <begin position="13"/>
        <end position="79"/>
    </location>
</feature>
<dbReference type="InterPro" id="IPR008984">
    <property type="entry name" value="SMAD_FHA_dom_sf"/>
</dbReference>
<evidence type="ECO:0000313" key="5">
    <source>
        <dbReference type="Proteomes" id="UP000657574"/>
    </source>
</evidence>
<comment type="caution">
    <text evidence="4">The sequence shown here is derived from an EMBL/GenBank/DDBJ whole genome shotgun (WGS) entry which is preliminary data.</text>
</comment>
<feature type="transmembrane region" description="Helical" evidence="2">
    <location>
        <begin position="170"/>
        <end position="193"/>
    </location>
</feature>
<dbReference type="Gene3D" id="2.60.200.20">
    <property type="match status" value="1"/>
</dbReference>
<keyword evidence="2" id="KW-0812">Transmembrane</keyword>
<dbReference type="AlphaFoldDB" id="A0A917L5U1"/>
<keyword evidence="2" id="KW-1133">Transmembrane helix</keyword>
<keyword evidence="5" id="KW-1185">Reference proteome</keyword>
<evidence type="ECO:0000313" key="4">
    <source>
        <dbReference type="EMBL" id="GGJ42005.1"/>
    </source>
</evidence>
<dbReference type="SUPFAM" id="SSF49879">
    <property type="entry name" value="SMAD/FHA domain"/>
    <property type="match status" value="1"/>
</dbReference>
<evidence type="ECO:0000256" key="2">
    <source>
        <dbReference type="SAM" id="Phobius"/>
    </source>
</evidence>
<dbReference type="CDD" id="cd00060">
    <property type="entry name" value="FHA"/>
    <property type="match status" value="1"/>
</dbReference>
<feature type="transmembrane region" description="Helical" evidence="2">
    <location>
        <begin position="213"/>
        <end position="235"/>
    </location>
</feature>